<evidence type="ECO:0000256" key="2">
    <source>
        <dbReference type="ARBA" id="ARBA00023157"/>
    </source>
</evidence>
<dbReference type="PROSITE" id="PS50835">
    <property type="entry name" value="IG_LIKE"/>
    <property type="match status" value="3"/>
</dbReference>
<keyword evidence="7" id="KW-1185">Reference proteome</keyword>
<dbReference type="SUPFAM" id="SSF48726">
    <property type="entry name" value="Immunoglobulin"/>
    <property type="match status" value="3"/>
</dbReference>
<proteinExistence type="predicted"/>
<evidence type="ECO:0000256" key="3">
    <source>
        <dbReference type="SAM" id="MobiDB-lite"/>
    </source>
</evidence>
<dbReference type="PANTHER" id="PTHR44170">
    <property type="entry name" value="PROTEIN SIDEKICK"/>
    <property type="match status" value="1"/>
</dbReference>
<organism evidence="6 7">
    <name type="scientific">Mesocestoides corti</name>
    <name type="common">Flatworm</name>
    <dbReference type="NCBI Taxonomy" id="53468"/>
    <lineage>
        <taxon>Eukaryota</taxon>
        <taxon>Metazoa</taxon>
        <taxon>Spiralia</taxon>
        <taxon>Lophotrochozoa</taxon>
        <taxon>Platyhelminthes</taxon>
        <taxon>Cestoda</taxon>
        <taxon>Eucestoda</taxon>
        <taxon>Cyclophyllidea</taxon>
        <taxon>Mesocestoididae</taxon>
        <taxon>Mesocestoides</taxon>
    </lineage>
</organism>
<dbReference type="InterPro" id="IPR003599">
    <property type="entry name" value="Ig_sub"/>
</dbReference>
<protein>
    <recommendedName>
        <fullName evidence="5">Ig-like domain-containing protein</fullName>
    </recommendedName>
</protein>
<feature type="region of interest" description="Disordered" evidence="3">
    <location>
        <begin position="536"/>
        <end position="556"/>
    </location>
</feature>
<dbReference type="InterPro" id="IPR036179">
    <property type="entry name" value="Ig-like_dom_sf"/>
</dbReference>
<dbReference type="Gene3D" id="2.60.40.10">
    <property type="entry name" value="Immunoglobulins"/>
    <property type="match status" value="2"/>
</dbReference>
<evidence type="ECO:0000259" key="5">
    <source>
        <dbReference type="PROSITE" id="PS50835"/>
    </source>
</evidence>
<dbReference type="EMBL" id="UXSR01005222">
    <property type="protein sequence ID" value="VDD79923.1"/>
    <property type="molecule type" value="Genomic_DNA"/>
</dbReference>
<keyword evidence="1" id="KW-0677">Repeat</keyword>
<dbReference type="STRING" id="53468.A0A0R3UFL9"/>
<evidence type="ECO:0000256" key="4">
    <source>
        <dbReference type="SAM" id="Phobius"/>
    </source>
</evidence>
<feature type="domain" description="Ig-like" evidence="5">
    <location>
        <begin position="69"/>
        <end position="188"/>
    </location>
</feature>
<dbReference type="PANTHER" id="PTHR44170:SF6">
    <property type="entry name" value="CONTACTIN"/>
    <property type="match status" value="1"/>
</dbReference>
<feature type="domain" description="Ig-like" evidence="5">
    <location>
        <begin position="195"/>
        <end position="277"/>
    </location>
</feature>
<feature type="transmembrane region" description="Helical" evidence="4">
    <location>
        <begin position="469"/>
        <end position="492"/>
    </location>
</feature>
<keyword evidence="4" id="KW-1133">Transmembrane helix</keyword>
<gene>
    <name evidence="6" type="ORF">MCOS_LOCUS5926</name>
</gene>
<dbReference type="GO" id="GO:0016020">
    <property type="term" value="C:membrane"/>
    <property type="evidence" value="ECO:0007669"/>
    <property type="project" value="UniProtKB-SubCell"/>
</dbReference>
<keyword evidence="4" id="KW-0812">Transmembrane</keyword>
<dbReference type="Proteomes" id="UP000267029">
    <property type="component" value="Unassembled WGS sequence"/>
</dbReference>
<keyword evidence="4" id="KW-0472">Membrane</keyword>
<dbReference type="OrthoDB" id="6084240at2759"/>
<dbReference type="InterPro" id="IPR007110">
    <property type="entry name" value="Ig-like_dom"/>
</dbReference>
<dbReference type="SMART" id="SM00409">
    <property type="entry name" value="IG"/>
    <property type="match status" value="2"/>
</dbReference>
<evidence type="ECO:0000256" key="1">
    <source>
        <dbReference type="ARBA" id="ARBA00022737"/>
    </source>
</evidence>
<evidence type="ECO:0000313" key="6">
    <source>
        <dbReference type="EMBL" id="VDD79923.1"/>
    </source>
</evidence>
<dbReference type="SMART" id="SM00408">
    <property type="entry name" value="IGc2"/>
    <property type="match status" value="2"/>
</dbReference>
<dbReference type="InterPro" id="IPR003598">
    <property type="entry name" value="Ig_sub2"/>
</dbReference>
<name>A0A0R3UFL9_MESCO</name>
<accession>A0A0R3UFL9</accession>
<dbReference type="InterPro" id="IPR013783">
    <property type="entry name" value="Ig-like_fold"/>
</dbReference>
<reference evidence="6 7" key="1">
    <citation type="submission" date="2018-10" db="EMBL/GenBank/DDBJ databases">
        <authorList>
            <consortium name="Pathogen Informatics"/>
        </authorList>
    </citation>
    <scope>NUCLEOTIDE SEQUENCE [LARGE SCALE GENOMIC DNA]</scope>
</reference>
<dbReference type="GO" id="GO:0098609">
    <property type="term" value="P:cell-cell adhesion"/>
    <property type="evidence" value="ECO:0007669"/>
    <property type="project" value="TreeGrafter"/>
</dbReference>
<dbReference type="AlphaFoldDB" id="A0A0R3UFL9"/>
<evidence type="ECO:0000313" key="7">
    <source>
        <dbReference type="Proteomes" id="UP000267029"/>
    </source>
</evidence>
<sequence length="663" mass="73468">MGADFASELNATATLPRLSLKAAMQVTTENLVTLVFLLIQAEPDHEEGSAAKARRGCELRVSAREEEEPVSANVPVVGAHNRRVNIHVGDRLRLECPIRGSNAGSLNGKTEENSHFLRGGLMDNIMYQWNIQGLPEYAITMDTKFRFLEGGRIVELTHPVTKSDAGIYQCSGVTGFGQKKVTFEVYITVLCFINPDLRPSTVKTVEAQLGSSVDMNCEAFGREPIKYVWFMGNVVADWISSGKGVRGPQLHIGHVGREHVGQYTCQVKNPVGTLNYTYRLIVKEFDSRLTEPPAAIPKIVGEVENQTLIAGSSGTLTCRVKCSCSEPIIQWLKRVDSEEIEAYKEAGKSLMPLPFPRPAEANEFFLALEKWEDAPAYMEETIMYRQKLTPMHAEEVTIPEHDFLKAQTNVVEEKIFVSILRLRGPVNSELHSGKYVVMTMSRANLKVIDYAVAYVNIVPRSFTSTVHNIMVYCIVPIVLILATVFISLYCFLSRRNKENQRLVPRCSGAMFTPVVRGHAYPGGKKAYQPIVRQTPQSSVLSNGNTISNESKTSSSLPPYVTHSSSLQWHATPVHSNSIHNFPSHLSYPQSQLTPSPSSFYNYSGLLSMANQPTYWHPRAPSAATETSFDQYSAILGNSSSAMGGAATNRRPPPQKAQFVFQNA</sequence>
<dbReference type="Pfam" id="PF13927">
    <property type="entry name" value="Ig_3"/>
    <property type="match status" value="1"/>
</dbReference>
<feature type="domain" description="Ig-like" evidence="5">
    <location>
        <begin position="297"/>
        <end position="377"/>
    </location>
</feature>
<keyword evidence="2" id="KW-1015">Disulfide bond</keyword>